<reference evidence="3" key="1">
    <citation type="journal article" date="2017" name="Genome Biol.">
        <title>Comparative genomics reveals high biological diversity and specific adaptations in the industrially and medically important fungal genus Aspergillus.</title>
        <authorList>
            <person name="de Vries R.P."/>
            <person name="Riley R."/>
            <person name="Wiebenga A."/>
            <person name="Aguilar-Osorio G."/>
            <person name="Amillis S."/>
            <person name="Uchima C.A."/>
            <person name="Anderluh G."/>
            <person name="Asadollahi M."/>
            <person name="Askin M."/>
            <person name="Barry K."/>
            <person name="Battaglia E."/>
            <person name="Bayram O."/>
            <person name="Benocci T."/>
            <person name="Braus-Stromeyer S.A."/>
            <person name="Caldana C."/>
            <person name="Canovas D."/>
            <person name="Cerqueira G.C."/>
            <person name="Chen F."/>
            <person name="Chen W."/>
            <person name="Choi C."/>
            <person name="Clum A."/>
            <person name="Dos Santos R.A."/>
            <person name="Damasio A.R."/>
            <person name="Diallinas G."/>
            <person name="Emri T."/>
            <person name="Fekete E."/>
            <person name="Flipphi M."/>
            <person name="Freyberg S."/>
            <person name="Gallo A."/>
            <person name="Gournas C."/>
            <person name="Habgood R."/>
            <person name="Hainaut M."/>
            <person name="Harispe M.L."/>
            <person name="Henrissat B."/>
            <person name="Hilden K.S."/>
            <person name="Hope R."/>
            <person name="Hossain A."/>
            <person name="Karabika E."/>
            <person name="Karaffa L."/>
            <person name="Karanyi Z."/>
            <person name="Krasevec N."/>
            <person name="Kuo A."/>
            <person name="Kusch H."/>
            <person name="LaButti K."/>
            <person name="Lagendijk E.L."/>
            <person name="Lapidus A."/>
            <person name="Levasseur A."/>
            <person name="Lindquist E."/>
            <person name="Lipzen A."/>
            <person name="Logrieco A.F."/>
            <person name="MacCabe A."/>
            <person name="Maekelae M.R."/>
            <person name="Malavazi I."/>
            <person name="Melin P."/>
            <person name="Meyer V."/>
            <person name="Mielnichuk N."/>
            <person name="Miskei M."/>
            <person name="Molnar A.P."/>
            <person name="Mule G."/>
            <person name="Ngan C.Y."/>
            <person name="Orejas M."/>
            <person name="Orosz E."/>
            <person name="Ouedraogo J.P."/>
            <person name="Overkamp K.M."/>
            <person name="Park H.-S."/>
            <person name="Perrone G."/>
            <person name="Piumi F."/>
            <person name="Punt P.J."/>
            <person name="Ram A.F."/>
            <person name="Ramon A."/>
            <person name="Rauscher S."/>
            <person name="Record E."/>
            <person name="Riano-Pachon D.M."/>
            <person name="Robert V."/>
            <person name="Roehrig J."/>
            <person name="Ruller R."/>
            <person name="Salamov A."/>
            <person name="Salih N.S."/>
            <person name="Samson R.A."/>
            <person name="Sandor E."/>
            <person name="Sanguinetti M."/>
            <person name="Schuetze T."/>
            <person name="Sepcic K."/>
            <person name="Shelest E."/>
            <person name="Sherlock G."/>
            <person name="Sophianopoulou V."/>
            <person name="Squina F.M."/>
            <person name="Sun H."/>
            <person name="Susca A."/>
            <person name="Todd R.B."/>
            <person name="Tsang A."/>
            <person name="Unkles S.E."/>
            <person name="van de Wiele N."/>
            <person name="van Rossen-Uffink D."/>
            <person name="Oliveira J.V."/>
            <person name="Vesth T.C."/>
            <person name="Visser J."/>
            <person name="Yu J.-H."/>
            <person name="Zhou M."/>
            <person name="Andersen M.R."/>
            <person name="Archer D.B."/>
            <person name="Baker S.E."/>
            <person name="Benoit I."/>
            <person name="Brakhage A.A."/>
            <person name="Braus G.H."/>
            <person name="Fischer R."/>
            <person name="Frisvad J.C."/>
            <person name="Goldman G.H."/>
            <person name="Houbraken J."/>
            <person name="Oakley B."/>
            <person name="Pocsi I."/>
            <person name="Scazzocchio C."/>
            <person name="Seiboth B."/>
            <person name="vanKuyk P.A."/>
            <person name="Wortman J."/>
            <person name="Dyer P.S."/>
            <person name="Grigoriev I.V."/>
        </authorList>
    </citation>
    <scope>NUCLEOTIDE SEQUENCE [LARGE SCALE GENOMIC DNA]</scope>
    <source>
        <strain evidence="3">CBS 106.47</strain>
    </source>
</reference>
<organism evidence="2 3">
    <name type="scientific">Aspergillus luchuensis (strain CBS 106.47)</name>
    <dbReference type="NCBI Taxonomy" id="1137211"/>
    <lineage>
        <taxon>Eukaryota</taxon>
        <taxon>Fungi</taxon>
        <taxon>Dikarya</taxon>
        <taxon>Ascomycota</taxon>
        <taxon>Pezizomycotina</taxon>
        <taxon>Eurotiomycetes</taxon>
        <taxon>Eurotiomycetidae</taxon>
        <taxon>Eurotiales</taxon>
        <taxon>Aspergillaceae</taxon>
        <taxon>Aspergillus</taxon>
        <taxon>Aspergillus subgen. Circumdati</taxon>
    </lineage>
</organism>
<proteinExistence type="predicted"/>
<evidence type="ECO:0000313" key="2">
    <source>
        <dbReference type="EMBL" id="OJZ89328.1"/>
    </source>
</evidence>
<evidence type="ECO:0000313" key="3">
    <source>
        <dbReference type="Proteomes" id="UP000184063"/>
    </source>
</evidence>
<protein>
    <submittedName>
        <fullName evidence="2">Uncharacterized protein</fullName>
    </submittedName>
</protein>
<dbReference type="VEuPathDB" id="FungiDB:ASPFODRAFT_488406"/>
<keyword evidence="1" id="KW-0472">Membrane</keyword>
<feature type="transmembrane region" description="Helical" evidence="1">
    <location>
        <begin position="93"/>
        <end position="114"/>
    </location>
</feature>
<keyword evidence="1" id="KW-1133">Transmembrane helix</keyword>
<dbReference type="EMBL" id="KV878238">
    <property type="protein sequence ID" value="OJZ89328.1"/>
    <property type="molecule type" value="Genomic_DNA"/>
</dbReference>
<evidence type="ECO:0000256" key="1">
    <source>
        <dbReference type="SAM" id="Phobius"/>
    </source>
</evidence>
<name>A0A1M3TR02_ASPLC</name>
<sequence>MMDKCRFHTTPVCEVRAGNVTVRLVANFRIGETERHPVDGIHVAYVVFVCYVVRLLFGVGKRDGDGEGIWKKGEEGNGNVFVDNCRIAHGLSFFFFFVFVMLVISFASLSDFFAHIHTLSRVPEWVHTYMI</sequence>
<accession>A0A1M3TR02</accession>
<keyword evidence="1" id="KW-0812">Transmembrane</keyword>
<gene>
    <name evidence="2" type="ORF">ASPFODRAFT_488406</name>
</gene>
<dbReference type="Proteomes" id="UP000184063">
    <property type="component" value="Unassembled WGS sequence"/>
</dbReference>
<dbReference type="AlphaFoldDB" id="A0A1M3TR02"/>